<keyword evidence="4" id="KW-0808">Transferase</keyword>
<dbReference type="PROSITE" id="PS00141">
    <property type="entry name" value="ASP_PROTEASE"/>
    <property type="match status" value="1"/>
</dbReference>
<evidence type="ECO:0000256" key="8">
    <source>
        <dbReference type="ARBA" id="ARBA00022801"/>
    </source>
</evidence>
<dbReference type="InterPro" id="IPR036397">
    <property type="entry name" value="RNaseH_sf"/>
</dbReference>
<dbReference type="InterPro" id="IPR001584">
    <property type="entry name" value="Integrase_cat-core"/>
</dbReference>
<evidence type="ECO:0000256" key="5">
    <source>
        <dbReference type="ARBA" id="ARBA00022695"/>
    </source>
</evidence>
<keyword evidence="14" id="KW-0862">Zinc</keyword>
<dbReference type="PROSITE" id="PS50158">
    <property type="entry name" value="ZF_CCHC"/>
    <property type="match status" value="1"/>
</dbReference>
<comment type="similarity">
    <text evidence="1">Belongs to the beta type-B retroviral polymerase family. HERV class-II K(HML-2) pol subfamily.</text>
</comment>
<dbReference type="PROSITE" id="PS50878">
    <property type="entry name" value="RT_POL"/>
    <property type="match status" value="1"/>
</dbReference>
<dbReference type="InterPro" id="IPR001878">
    <property type="entry name" value="Znf_CCHC"/>
</dbReference>
<accession>A0ABD0N1C9</accession>
<organism evidence="19 20">
    <name type="scientific">Cirrhinus mrigala</name>
    <name type="common">Mrigala</name>
    <dbReference type="NCBI Taxonomy" id="683832"/>
    <lineage>
        <taxon>Eukaryota</taxon>
        <taxon>Metazoa</taxon>
        <taxon>Chordata</taxon>
        <taxon>Craniata</taxon>
        <taxon>Vertebrata</taxon>
        <taxon>Euteleostomi</taxon>
        <taxon>Actinopterygii</taxon>
        <taxon>Neopterygii</taxon>
        <taxon>Teleostei</taxon>
        <taxon>Ostariophysi</taxon>
        <taxon>Cypriniformes</taxon>
        <taxon>Cyprinidae</taxon>
        <taxon>Labeoninae</taxon>
        <taxon>Labeonini</taxon>
        <taxon>Cirrhinus</taxon>
    </lineage>
</organism>
<evidence type="ECO:0000256" key="6">
    <source>
        <dbReference type="ARBA" id="ARBA00022722"/>
    </source>
</evidence>
<dbReference type="InterPro" id="IPR000477">
    <property type="entry name" value="RT_dom"/>
</dbReference>
<evidence type="ECO:0000256" key="12">
    <source>
        <dbReference type="ARBA" id="ARBA00022918"/>
    </source>
</evidence>
<evidence type="ECO:0000313" key="19">
    <source>
        <dbReference type="EMBL" id="KAL0155989.1"/>
    </source>
</evidence>
<evidence type="ECO:0000256" key="3">
    <source>
        <dbReference type="ARBA" id="ARBA00022670"/>
    </source>
</evidence>
<evidence type="ECO:0000256" key="7">
    <source>
        <dbReference type="ARBA" id="ARBA00022759"/>
    </source>
</evidence>
<dbReference type="FunFam" id="3.30.70.270:FF:000020">
    <property type="entry name" value="Transposon Tf2-6 polyprotein-like Protein"/>
    <property type="match status" value="1"/>
</dbReference>
<dbReference type="InterPro" id="IPR043502">
    <property type="entry name" value="DNA/RNA_pol_sf"/>
</dbReference>
<dbReference type="Gene3D" id="3.10.20.370">
    <property type="match status" value="1"/>
</dbReference>
<dbReference type="InterPro" id="IPR041588">
    <property type="entry name" value="Integrase_H2C2"/>
</dbReference>
<evidence type="ECO:0000256" key="10">
    <source>
        <dbReference type="ARBA" id="ARBA00022884"/>
    </source>
</evidence>
<proteinExistence type="inferred from homology"/>
<dbReference type="InterPro" id="IPR001969">
    <property type="entry name" value="Aspartic_peptidase_AS"/>
</dbReference>
<reference evidence="19 20" key="1">
    <citation type="submission" date="2024-05" db="EMBL/GenBank/DDBJ databases">
        <title>Genome sequencing and assembly of Indian major carp, Cirrhinus mrigala (Hamilton, 1822).</title>
        <authorList>
            <person name="Mohindra V."/>
            <person name="Chowdhury L.M."/>
            <person name="Lal K."/>
            <person name="Jena J.K."/>
        </authorList>
    </citation>
    <scope>NUCLEOTIDE SEQUENCE [LARGE SCALE GENOMIC DNA]</scope>
    <source>
        <strain evidence="19">CM1030</strain>
        <tissue evidence="19">Blood</tissue>
    </source>
</reference>
<dbReference type="FunFam" id="3.10.10.10:FF:000007">
    <property type="entry name" value="Retrovirus-related Pol polyprotein from transposon 17.6-like Protein"/>
    <property type="match status" value="1"/>
</dbReference>
<dbReference type="Pfam" id="PF00078">
    <property type="entry name" value="RVT_1"/>
    <property type="match status" value="1"/>
</dbReference>
<dbReference type="EC" id="3.1.26.4" evidence="2"/>
<dbReference type="InterPro" id="IPR043128">
    <property type="entry name" value="Rev_trsase/Diguanyl_cyclase"/>
</dbReference>
<dbReference type="GO" id="GO:0003723">
    <property type="term" value="F:RNA binding"/>
    <property type="evidence" value="ECO:0007669"/>
    <property type="project" value="UniProtKB-KW"/>
</dbReference>
<evidence type="ECO:0000313" key="20">
    <source>
        <dbReference type="Proteomes" id="UP001529510"/>
    </source>
</evidence>
<keyword evidence="7" id="KW-0255">Endonuclease</keyword>
<evidence type="ECO:0000256" key="14">
    <source>
        <dbReference type="PROSITE-ProRule" id="PRU00047"/>
    </source>
</evidence>
<dbReference type="PANTHER" id="PTHR37984:SF15">
    <property type="entry name" value="INTEGRASE CATALYTIC DOMAIN-CONTAINING PROTEIN"/>
    <property type="match status" value="1"/>
</dbReference>
<feature type="region of interest" description="Disordered" evidence="15">
    <location>
        <begin position="1713"/>
        <end position="1823"/>
    </location>
</feature>
<name>A0ABD0N1C9_CIRMR</name>
<evidence type="ECO:0000256" key="1">
    <source>
        <dbReference type="ARBA" id="ARBA00010879"/>
    </source>
</evidence>
<evidence type="ECO:0000259" key="18">
    <source>
        <dbReference type="PROSITE" id="PS50994"/>
    </source>
</evidence>
<dbReference type="FunFam" id="3.30.420.10:FF:000269">
    <property type="entry name" value="Uncharacterized protein"/>
    <property type="match status" value="1"/>
</dbReference>
<dbReference type="Gene3D" id="3.10.10.10">
    <property type="entry name" value="HIV Type 1 Reverse Transcriptase, subunit A, domain 1"/>
    <property type="match status" value="1"/>
</dbReference>
<keyword evidence="6" id="KW-0540">Nuclease</keyword>
<keyword evidence="8" id="KW-0378">Hydrolase</keyword>
<evidence type="ECO:0000256" key="4">
    <source>
        <dbReference type="ARBA" id="ARBA00022679"/>
    </source>
</evidence>
<feature type="region of interest" description="Disordered" evidence="15">
    <location>
        <begin position="1223"/>
        <end position="1263"/>
    </location>
</feature>
<dbReference type="Pfam" id="PF13975">
    <property type="entry name" value="gag-asp_proteas"/>
    <property type="match status" value="1"/>
</dbReference>
<dbReference type="InterPro" id="IPR021109">
    <property type="entry name" value="Peptidase_aspartic_dom_sf"/>
</dbReference>
<protein>
    <recommendedName>
        <fullName evidence="13">Gypsy retrotransposon integrase-like protein 1</fullName>
        <ecNumber evidence="2">3.1.26.4</ecNumber>
    </recommendedName>
</protein>
<feature type="compositionally biased region" description="Acidic residues" evidence="15">
    <location>
        <begin position="1755"/>
        <end position="1769"/>
    </location>
</feature>
<dbReference type="GO" id="GO:0008270">
    <property type="term" value="F:zinc ion binding"/>
    <property type="evidence" value="ECO:0007669"/>
    <property type="project" value="UniProtKB-KW"/>
</dbReference>
<evidence type="ECO:0000259" key="17">
    <source>
        <dbReference type="PROSITE" id="PS50878"/>
    </source>
</evidence>
<dbReference type="Gene3D" id="2.40.70.10">
    <property type="entry name" value="Acid Proteases"/>
    <property type="match status" value="1"/>
</dbReference>
<keyword evidence="3" id="KW-0645">Protease</keyword>
<feature type="compositionally biased region" description="Basic and acidic residues" evidence="15">
    <location>
        <begin position="1733"/>
        <end position="1745"/>
    </location>
</feature>
<dbReference type="GO" id="GO:0006508">
    <property type="term" value="P:proteolysis"/>
    <property type="evidence" value="ECO:0007669"/>
    <property type="project" value="UniProtKB-KW"/>
</dbReference>
<dbReference type="Gene3D" id="3.30.420.10">
    <property type="entry name" value="Ribonuclease H-like superfamily/Ribonuclease H"/>
    <property type="match status" value="1"/>
</dbReference>
<evidence type="ECO:0000256" key="11">
    <source>
        <dbReference type="ARBA" id="ARBA00022908"/>
    </source>
</evidence>
<dbReference type="GO" id="GO:0003964">
    <property type="term" value="F:RNA-directed DNA polymerase activity"/>
    <property type="evidence" value="ECO:0007669"/>
    <property type="project" value="UniProtKB-KW"/>
</dbReference>
<dbReference type="CDD" id="cd00303">
    <property type="entry name" value="retropepsin_like"/>
    <property type="match status" value="1"/>
</dbReference>
<feature type="domain" description="CCHC-type" evidence="16">
    <location>
        <begin position="477"/>
        <end position="488"/>
    </location>
</feature>
<gene>
    <name evidence="19" type="ORF">M9458_050252</name>
</gene>
<dbReference type="GO" id="GO:0004523">
    <property type="term" value="F:RNA-DNA hybrid ribonuclease activity"/>
    <property type="evidence" value="ECO:0007669"/>
    <property type="project" value="UniProtKB-EC"/>
</dbReference>
<evidence type="ECO:0000259" key="16">
    <source>
        <dbReference type="PROSITE" id="PS50158"/>
    </source>
</evidence>
<dbReference type="SUPFAM" id="SSF56672">
    <property type="entry name" value="DNA/RNA polymerases"/>
    <property type="match status" value="1"/>
</dbReference>
<sequence length="1854" mass="207420">MHQGCQALGPKDSSPEAIPGGQVDRSADATVRKRSGHGPSRAAPWQSTTHQVLIEMPAVQQSLKPYPVASPYPAQPIRPGPQVYASYSCPPSVPTPSLQSPPVADITIKQVAAGQALQVHSPEAKFLATQVPGYSGATLSTPSASAWVPNKTLHSSQAVLDQAATDAPPDLSLQQTQILASHPNRHADALARAAPPPTSASQSAHPHMTQFRPPAQAVTNQCLPMAAYGGFMQTHQVKNVQVFTGNPDCKILVEDWIRDMQYLLEAIELPMHLRFSTVVRHLGGEARNLILNLYPHDQTPEKAFEELRAEYSDTRGSLDPLADFYERTQNSGESACSYAISLEAKLRTVEEKQRGGRPFLDRDSKLTRQFMRGLTDEEVYRRIAPMAPRLLSFRELQAELRNLARETKKFQTQSKTNKSYAQVHVTSGGGGKHQNRQEEQMAKLSQLEMRMASPPLASPLPVQPAKGKVSQSPSFVCYRCGEPGHTARIRTPADGHMIRTEGGETPLVGPRNEGEVEVNGKACKALIDSGSQVTSITHNYWQSHPALQKKKLQSSKIPIEGAAGQTVPYHGVLHIDLKVLGKEFKAVPTFVVPDSDYRSSVPLLVGTNVIRASLTHLQAVYGTQFLHQVKEKHPEWYTALQKVESAEQSEMHDVVGPAVYTGCTIHIPGGKEMDLRCKIKAGPQRKTYTALIEGHPSLQLPQDVLVGKVLANVKRGCAPVRVMNLSQRVVTIKRHTNLASVVLVDKVVEFPDKKHDEAGNSGACLSLDQVVTSCEVDLSKAAVESEGQRTLLKDLIPWTMVTPQPYSTRFPWLTQDPSDCHTAGYPSTIPIDYRKLNSCSTRDAFPLPRIEEALEALGQAKYFSTLDLTSGYWQVEVAEQDKHKTAFSTPMGLFEANRMPFGLQNAPSTFQRLMTSCFGDLNFTHLLIYLDDIIIFSKSFNEHLERLQLAFDRLREHGLKLKPSKCQLVRKEVQYLGHLVSAEGIRTDPEKISKVKDWERPTNRMEVLRFLGFVGYYRRYVKGYSNLAAPLYRLTSGDPRKKKRGTQKNPSPDQPFLWTADCEEAFQSLKEKLISAPVLGYPDYSLPFLLQTDASGMGLGAVLVQVQDGVERVIAYASRGLSPPETRYPAHKLEFLALKWAVTDKFHDHLYGRKFSVLTDNNPLKYVMTSAKLDATGQRWVSHLSIYDFDIQYRRGQDNSNADALSRISNQEVAETLQSCPQQVRMGGSGHEEAQTTQEPEEVSGEDKAVVEEPESGQPLGPSEVYVDVGMETLPAMTTQELRAGQKEDPVIGPILHFKSRSHKPSHSERMKVGATGSLLLKEWRRLVIKKGILYRRVRDCHKGVVEQLILPERLRETVNTALHNESGHLGFERTLQMIRERFYWPRMFQEVKAWCEQCERCCLRKTPTVNVRAPLVSIHTGAPMELVCVDFLTLEKSKGGMENVLIVTDHFSRYAQAYPTRDQKAGTVARVLWRNFFCRFGFPAKLHADQGRNFESAIVKELCKCTGITKTHTTPYHPQGNGTTERFNRTLMNMLGTLEPHLKPRWHEHVDAMTHAYNCSRHDSTGYSPYYLMFGRHPRLPVDLIFGSPTTNQPCEYSEYVQTLYDSLSQAYALANQTSRLAKRQQKKYYDKKAKSEDFSPGDRVLVKVCHVEGKQKLGDRWGAQPYVVVKKQPGLPVYVVQPEDGGAERVVHRNLLTQCMFLPVERDEGLIEEEDESDGRSGIELEAEEETGVKRADRSEQTLDKALIGTVDKEEEQISTEEADMWAEETSSGEGVLVTGNGATSTQGPRPPRRNPRRTRRPPTKLSLESQVVKLESDHQKIERGRKLWLKAKSMRSSRTHAEPYCMHSDNS</sequence>
<dbReference type="PROSITE" id="PS50994">
    <property type="entry name" value="INTEGRASE"/>
    <property type="match status" value="1"/>
</dbReference>
<dbReference type="CDD" id="cd01647">
    <property type="entry name" value="RT_LTR"/>
    <property type="match status" value="1"/>
</dbReference>
<dbReference type="Pfam" id="PF00665">
    <property type="entry name" value="rve"/>
    <property type="match status" value="1"/>
</dbReference>
<evidence type="ECO:0000256" key="15">
    <source>
        <dbReference type="SAM" id="MobiDB-lite"/>
    </source>
</evidence>
<dbReference type="FunFam" id="1.10.340.70:FF:000001">
    <property type="entry name" value="Retrovirus-related Pol polyprotein from transposon gypsy-like Protein"/>
    <property type="match status" value="1"/>
</dbReference>
<keyword evidence="12" id="KW-0695">RNA-directed DNA polymerase</keyword>
<dbReference type="Pfam" id="PF00098">
    <property type="entry name" value="zf-CCHC"/>
    <property type="match status" value="1"/>
</dbReference>
<dbReference type="Pfam" id="PF17921">
    <property type="entry name" value="Integrase_H2C2"/>
    <property type="match status" value="1"/>
</dbReference>
<dbReference type="Gene3D" id="3.30.70.270">
    <property type="match status" value="2"/>
</dbReference>
<dbReference type="InterPro" id="IPR012337">
    <property type="entry name" value="RNaseH-like_sf"/>
</dbReference>
<keyword evidence="20" id="KW-1185">Reference proteome</keyword>
<feature type="domain" description="Reverse transcriptase" evidence="17">
    <location>
        <begin position="794"/>
        <end position="980"/>
    </location>
</feature>
<dbReference type="GO" id="GO:0015074">
    <property type="term" value="P:DNA integration"/>
    <property type="evidence" value="ECO:0007669"/>
    <property type="project" value="UniProtKB-KW"/>
</dbReference>
<keyword evidence="14" id="KW-0863">Zinc-finger</keyword>
<dbReference type="InterPro" id="IPR041577">
    <property type="entry name" value="RT_RNaseH_2"/>
</dbReference>
<dbReference type="SUPFAM" id="SSF50630">
    <property type="entry name" value="Acid proteases"/>
    <property type="match status" value="1"/>
</dbReference>
<dbReference type="Pfam" id="PF17919">
    <property type="entry name" value="RT_RNaseH_2"/>
    <property type="match status" value="1"/>
</dbReference>
<feature type="region of interest" description="Disordered" evidence="15">
    <location>
        <begin position="409"/>
        <end position="438"/>
    </location>
</feature>
<dbReference type="EMBL" id="JAMKFB020000025">
    <property type="protein sequence ID" value="KAL0155989.1"/>
    <property type="molecule type" value="Genomic_DNA"/>
</dbReference>
<dbReference type="FunFam" id="3.10.20.370:FF:000001">
    <property type="entry name" value="Retrovirus-related Pol polyprotein from transposon 17.6-like protein"/>
    <property type="match status" value="1"/>
</dbReference>
<dbReference type="InterPro" id="IPR050951">
    <property type="entry name" value="Retrovirus_Pol_polyprotein"/>
</dbReference>
<feature type="compositionally biased region" description="Polar residues" evidence="15">
    <location>
        <begin position="410"/>
        <end position="420"/>
    </location>
</feature>
<evidence type="ECO:0000256" key="9">
    <source>
        <dbReference type="ARBA" id="ARBA00022842"/>
    </source>
</evidence>
<keyword evidence="5" id="KW-0548">Nucleotidyltransferase</keyword>
<dbReference type="GO" id="GO:0008233">
    <property type="term" value="F:peptidase activity"/>
    <property type="evidence" value="ECO:0007669"/>
    <property type="project" value="UniProtKB-KW"/>
</dbReference>
<keyword evidence="10" id="KW-0694">RNA-binding</keyword>
<dbReference type="Gene3D" id="1.10.340.70">
    <property type="match status" value="1"/>
</dbReference>
<comment type="caution">
    <text evidence="19">The sequence shown here is derived from an EMBL/GenBank/DDBJ whole genome shotgun (WGS) entry which is preliminary data.</text>
</comment>
<dbReference type="PANTHER" id="PTHR37984">
    <property type="entry name" value="PROTEIN CBG26694"/>
    <property type="match status" value="1"/>
</dbReference>
<evidence type="ECO:0000256" key="2">
    <source>
        <dbReference type="ARBA" id="ARBA00012180"/>
    </source>
</evidence>
<dbReference type="CDD" id="cd09274">
    <property type="entry name" value="RNase_HI_RT_Ty3"/>
    <property type="match status" value="1"/>
</dbReference>
<feature type="compositionally biased region" description="Basic residues" evidence="15">
    <location>
        <begin position="1793"/>
        <end position="1805"/>
    </location>
</feature>
<evidence type="ECO:0000256" key="13">
    <source>
        <dbReference type="ARBA" id="ARBA00039658"/>
    </source>
</evidence>
<feature type="domain" description="Integrase catalytic" evidence="18">
    <location>
        <begin position="1420"/>
        <end position="1578"/>
    </location>
</feature>
<dbReference type="Proteomes" id="UP001529510">
    <property type="component" value="Unassembled WGS sequence"/>
</dbReference>
<keyword evidence="9" id="KW-0460">Magnesium</keyword>
<feature type="region of interest" description="Disordered" evidence="15">
    <location>
        <begin position="1"/>
        <end position="47"/>
    </location>
</feature>
<keyword evidence="11" id="KW-0229">DNA integration</keyword>
<dbReference type="SUPFAM" id="SSF53098">
    <property type="entry name" value="Ribonuclease H-like"/>
    <property type="match status" value="1"/>
</dbReference>
<keyword evidence="14" id="KW-0479">Metal-binding</keyword>